<reference evidence="1" key="1">
    <citation type="submission" date="2022-05" db="EMBL/GenBank/DDBJ databases">
        <title>The Musa troglodytarum L. genome provides insights into the mechanism of non-climacteric behaviour and enrichment of carotenoids.</title>
        <authorList>
            <person name="Wang J."/>
        </authorList>
    </citation>
    <scope>NUCLEOTIDE SEQUENCE</scope>
    <source>
        <tissue evidence="1">Leaf</tissue>
    </source>
</reference>
<proteinExistence type="predicted"/>
<dbReference type="AlphaFoldDB" id="A0A9E7KNP6"/>
<evidence type="ECO:0000313" key="2">
    <source>
        <dbReference type="Proteomes" id="UP001055439"/>
    </source>
</evidence>
<dbReference type="EMBL" id="CP097510">
    <property type="protein sequence ID" value="URE25837.1"/>
    <property type="molecule type" value="Genomic_DNA"/>
</dbReference>
<name>A0A9E7KNP6_9LILI</name>
<dbReference type="Proteomes" id="UP001055439">
    <property type="component" value="Chromosome 8"/>
</dbReference>
<organism evidence="1 2">
    <name type="scientific">Musa troglodytarum</name>
    <name type="common">fe'i banana</name>
    <dbReference type="NCBI Taxonomy" id="320322"/>
    <lineage>
        <taxon>Eukaryota</taxon>
        <taxon>Viridiplantae</taxon>
        <taxon>Streptophyta</taxon>
        <taxon>Embryophyta</taxon>
        <taxon>Tracheophyta</taxon>
        <taxon>Spermatophyta</taxon>
        <taxon>Magnoliopsida</taxon>
        <taxon>Liliopsida</taxon>
        <taxon>Zingiberales</taxon>
        <taxon>Musaceae</taxon>
        <taxon>Musa</taxon>
    </lineage>
</organism>
<evidence type="ECO:0000313" key="1">
    <source>
        <dbReference type="EMBL" id="URE25837.1"/>
    </source>
</evidence>
<dbReference type="OrthoDB" id="421448at2759"/>
<gene>
    <name evidence="1" type="ORF">MUK42_06842</name>
</gene>
<sequence>MPDGRKKRVQPVLALAAGYTTSKEFNRHDKEPGKYTKQWVGTKPKTGVRYSCDIGYERFLGPEACHTKAEYEEYGASICRTNPVFKGMQIGCGTVTV</sequence>
<accession>A0A9E7KNP6</accession>
<protein>
    <submittedName>
        <fullName evidence="1">Actin-related protein</fullName>
    </submittedName>
</protein>
<keyword evidence="2" id="KW-1185">Reference proteome</keyword>